<evidence type="ECO:0000313" key="4">
    <source>
        <dbReference type="RefSeq" id="XP_017889392.1"/>
    </source>
</evidence>
<feature type="compositionally biased region" description="Basic residues" evidence="1">
    <location>
        <begin position="479"/>
        <end position="490"/>
    </location>
</feature>
<feature type="compositionally biased region" description="Polar residues" evidence="1">
    <location>
        <begin position="445"/>
        <end position="454"/>
    </location>
</feature>
<dbReference type="RefSeq" id="XP_017889392.1">
    <property type="nucleotide sequence ID" value="XM_018033903.2"/>
</dbReference>
<feature type="domain" description="DUF3719" evidence="2">
    <location>
        <begin position="93"/>
        <end position="124"/>
    </location>
</feature>
<protein>
    <submittedName>
        <fullName evidence="4">Uncharacterized protein LOC108630556 isoform X1</fullName>
    </submittedName>
</protein>
<dbReference type="Proteomes" id="UP000694925">
    <property type="component" value="Unplaced"/>
</dbReference>
<gene>
    <name evidence="4" type="primary">LOC108630556</name>
</gene>
<dbReference type="Pfam" id="PF12516">
    <property type="entry name" value="DUF3719"/>
    <property type="match status" value="1"/>
</dbReference>
<evidence type="ECO:0000259" key="2">
    <source>
        <dbReference type="Pfam" id="PF12516"/>
    </source>
</evidence>
<organism evidence="3 4">
    <name type="scientific">Ceratina calcarata</name>
    <dbReference type="NCBI Taxonomy" id="156304"/>
    <lineage>
        <taxon>Eukaryota</taxon>
        <taxon>Metazoa</taxon>
        <taxon>Ecdysozoa</taxon>
        <taxon>Arthropoda</taxon>
        <taxon>Hexapoda</taxon>
        <taxon>Insecta</taxon>
        <taxon>Pterygota</taxon>
        <taxon>Neoptera</taxon>
        <taxon>Endopterygota</taxon>
        <taxon>Hymenoptera</taxon>
        <taxon>Apocrita</taxon>
        <taxon>Aculeata</taxon>
        <taxon>Apoidea</taxon>
        <taxon>Anthophila</taxon>
        <taxon>Apidae</taxon>
        <taxon>Ceratina</taxon>
        <taxon>Zadontomerus</taxon>
    </lineage>
</organism>
<proteinExistence type="predicted"/>
<feature type="compositionally biased region" description="Polar residues" evidence="1">
    <location>
        <begin position="10"/>
        <end position="21"/>
    </location>
</feature>
<feature type="region of interest" description="Disordered" evidence="1">
    <location>
        <begin position="1"/>
        <end position="46"/>
    </location>
</feature>
<evidence type="ECO:0000256" key="1">
    <source>
        <dbReference type="SAM" id="MobiDB-lite"/>
    </source>
</evidence>
<accession>A0AAJ7ND53</accession>
<feature type="compositionally biased region" description="Low complexity" evidence="1">
    <location>
        <begin position="413"/>
        <end position="423"/>
    </location>
</feature>
<dbReference type="GeneID" id="108630556"/>
<sequence length="490" mass="55720">MHKRKLKRNTLAQSIKTPENLSRSRDHQEEQSESSDHFQLPSLQKRKTWKDVDDNVQTWDKNSIAMDVFSPSEIENAATRKVMQQWEAVENTLYEDGEQVTQTAVLDECVQWRTQIPHLRIIGKSPFNSSISNQEVNVNHNQMRNSFSSHNEDAFTDLNISSKERKNSSKQKLQKSPRDEIINMLYEYVISELFPSKINDIDSLNNDFNSALQIRAAPIHSNKNSAKSTKMSWFEETIPLETRLSNSNNKALEDLNLPIRRETAQIHASDIHKYVCNASLICKGKQNNYAVHNYRLKNEKDESALEDKLFRPHTSRNKLGTVFNEKIVVSPVPYVLSTRESFTTVRTTPIKFMTQSPEISTFQGSSRNISYLRNSAKNSAKTNYQSAWHAPVSPAVWPKNIKLAPLDTSRLPSSKNRSVTSSSVALSRNRKPLSPISRPILPASAQINHSSNNEGLEIRGRQITPGQSPKLNATLTGNSKRKRSQPKIKS</sequence>
<reference evidence="4" key="1">
    <citation type="submission" date="2025-08" db="UniProtKB">
        <authorList>
            <consortium name="RefSeq"/>
        </authorList>
    </citation>
    <scope>IDENTIFICATION</scope>
    <source>
        <tissue evidence="4">Whole body</tissue>
    </source>
</reference>
<name>A0AAJ7ND53_9HYME</name>
<keyword evidence="3" id="KW-1185">Reference proteome</keyword>
<dbReference type="AlphaFoldDB" id="A0AAJ7ND53"/>
<dbReference type="KEGG" id="ccal:108630556"/>
<feature type="compositionally biased region" description="Basic and acidic residues" evidence="1">
    <location>
        <begin position="22"/>
        <end position="36"/>
    </location>
</feature>
<feature type="compositionally biased region" description="Polar residues" evidence="1">
    <location>
        <begin position="464"/>
        <end position="478"/>
    </location>
</feature>
<feature type="region of interest" description="Disordered" evidence="1">
    <location>
        <begin position="407"/>
        <end position="490"/>
    </location>
</feature>
<evidence type="ECO:0000313" key="3">
    <source>
        <dbReference type="Proteomes" id="UP000694925"/>
    </source>
</evidence>
<dbReference type="InterPro" id="IPR022194">
    <property type="entry name" value="DUF3719"/>
</dbReference>